<evidence type="ECO:0000313" key="2">
    <source>
        <dbReference type="Proteomes" id="UP000249260"/>
    </source>
</evidence>
<dbReference type="Proteomes" id="UP000249260">
    <property type="component" value="Unassembled WGS sequence"/>
</dbReference>
<protein>
    <recommendedName>
        <fullName evidence="3">Polymer-forming cytoskeletal protein</fullName>
    </recommendedName>
</protein>
<comment type="caution">
    <text evidence="1">The sequence shown here is derived from an EMBL/GenBank/DDBJ whole genome shotgun (WGS) entry which is preliminary data.</text>
</comment>
<organism evidence="1 2">
    <name type="scientific">Paenibacillus montanisoli</name>
    <dbReference type="NCBI Taxonomy" id="2081970"/>
    <lineage>
        <taxon>Bacteria</taxon>
        <taxon>Bacillati</taxon>
        <taxon>Bacillota</taxon>
        <taxon>Bacilli</taxon>
        <taxon>Bacillales</taxon>
        <taxon>Paenibacillaceae</taxon>
        <taxon>Paenibacillus</taxon>
    </lineage>
</organism>
<name>A0A328TXK0_9BACL</name>
<dbReference type="EMBL" id="QLUW01000006">
    <property type="protein sequence ID" value="RAP73831.1"/>
    <property type="molecule type" value="Genomic_DNA"/>
</dbReference>
<evidence type="ECO:0008006" key="3">
    <source>
        <dbReference type="Google" id="ProtNLM"/>
    </source>
</evidence>
<accession>A0A328TXK0</accession>
<sequence>MSTMNRPDFAISGVGSTAGGQFHRVELEGVSRVSGDLDCYSFSMNGMATVKGGVRSEERFKASGKLTVEGSVHAAVMELEGQMKVRGGVSCDVYRMNGFAKVYGDCSAQQCDVRGGMTVGGVLHADRLEIYLDGPVRAEVIRCRELRMKQGGGGSLKRFLQSILPTSWQAQLRADRIEGDDLELKETTAALVRGRRVTIGAGSVIDRVEYESELIVHPDAIVRNRAKIRG</sequence>
<reference evidence="1 2" key="1">
    <citation type="submission" date="2018-06" db="EMBL/GenBank/DDBJ databases">
        <title>Paenibacillus montanisoli sp. nov., isolated from mountain area soil.</title>
        <authorList>
            <person name="Wu M."/>
        </authorList>
    </citation>
    <scope>NUCLEOTIDE SEQUENCE [LARGE SCALE GENOMIC DNA]</scope>
    <source>
        <strain evidence="1 2">RA17</strain>
    </source>
</reference>
<gene>
    <name evidence="1" type="ORF">DL346_26640</name>
</gene>
<dbReference type="OrthoDB" id="1730007at2"/>
<proteinExistence type="predicted"/>
<dbReference type="AlphaFoldDB" id="A0A328TXK0"/>
<dbReference type="RefSeq" id="WP_112885414.1">
    <property type="nucleotide sequence ID" value="NZ_QLUW01000006.1"/>
</dbReference>
<keyword evidence="2" id="KW-1185">Reference proteome</keyword>
<evidence type="ECO:0000313" key="1">
    <source>
        <dbReference type="EMBL" id="RAP73831.1"/>
    </source>
</evidence>